<evidence type="ECO:0000313" key="1">
    <source>
        <dbReference type="EMBL" id="MDQ0159208.1"/>
    </source>
</evidence>
<proteinExistence type="predicted"/>
<dbReference type="EMBL" id="JAUSTQ010000003">
    <property type="protein sequence ID" value="MDQ0159208.1"/>
    <property type="molecule type" value="Genomic_DNA"/>
</dbReference>
<accession>A0ABT9VE02</accession>
<reference evidence="1 2" key="1">
    <citation type="submission" date="2023-07" db="EMBL/GenBank/DDBJ databases">
        <title>Genomic Encyclopedia of Type Strains, Phase IV (KMG-IV): sequencing the most valuable type-strain genomes for metagenomic binning, comparative biology and taxonomic classification.</title>
        <authorList>
            <person name="Goeker M."/>
        </authorList>
    </citation>
    <scope>NUCLEOTIDE SEQUENCE [LARGE SCALE GENOMIC DNA]</scope>
    <source>
        <strain evidence="1 2">DSM 16460</strain>
    </source>
</reference>
<evidence type="ECO:0000313" key="2">
    <source>
        <dbReference type="Proteomes" id="UP001224359"/>
    </source>
</evidence>
<dbReference type="Proteomes" id="UP001224359">
    <property type="component" value="Unassembled WGS sequence"/>
</dbReference>
<gene>
    <name evidence="1" type="ORF">J2S77_001172</name>
</gene>
<dbReference type="RefSeq" id="WP_306975489.1">
    <property type="nucleotide sequence ID" value="NZ_JAUSTQ010000003.1"/>
</dbReference>
<dbReference type="Pfam" id="PF14071">
    <property type="entry name" value="YlbD_coat"/>
    <property type="match status" value="1"/>
</dbReference>
<comment type="caution">
    <text evidence="1">The sequence shown here is derived from an EMBL/GenBank/DDBJ whole genome shotgun (WGS) entry which is preliminary data.</text>
</comment>
<protein>
    <submittedName>
        <fullName evidence="1">Acetyl-CoA carboxylase alpha subunit</fullName>
    </submittedName>
</protein>
<sequence length="119" mass="14093">MSSVHLPPELHQFKQFVETRPELINLVRQGHYTWQTLFNLWKERGEEASFWEQFGASKTQTRQSNSDYLQNVLKKISEIDIDQVEKNVNQLMGALAQIEHLSDQFKQMKKGPDKKRFPF</sequence>
<dbReference type="InterPro" id="IPR025953">
    <property type="entry name" value="YlbD_coat"/>
</dbReference>
<name>A0ABT9VE02_9BACI</name>
<organism evidence="1 2">
    <name type="scientific">Alkalibacillus salilacus</name>
    <dbReference type="NCBI Taxonomy" id="284582"/>
    <lineage>
        <taxon>Bacteria</taxon>
        <taxon>Bacillati</taxon>
        <taxon>Bacillota</taxon>
        <taxon>Bacilli</taxon>
        <taxon>Bacillales</taxon>
        <taxon>Bacillaceae</taxon>
        <taxon>Alkalibacillus</taxon>
    </lineage>
</organism>
<keyword evidence="2" id="KW-1185">Reference proteome</keyword>